<dbReference type="AlphaFoldDB" id="A0A0F9PPP8"/>
<gene>
    <name evidence="1" type="ORF">LCGC14_0873740</name>
</gene>
<proteinExistence type="predicted"/>
<evidence type="ECO:0000313" key="1">
    <source>
        <dbReference type="EMBL" id="KKN26547.1"/>
    </source>
</evidence>
<organism evidence="1">
    <name type="scientific">marine sediment metagenome</name>
    <dbReference type="NCBI Taxonomy" id="412755"/>
    <lineage>
        <taxon>unclassified sequences</taxon>
        <taxon>metagenomes</taxon>
        <taxon>ecological metagenomes</taxon>
    </lineage>
</organism>
<comment type="caution">
    <text evidence="1">The sequence shown here is derived from an EMBL/GenBank/DDBJ whole genome shotgun (WGS) entry which is preliminary data.</text>
</comment>
<protein>
    <submittedName>
        <fullName evidence="1">Uncharacterized protein</fullName>
    </submittedName>
</protein>
<reference evidence="1" key="1">
    <citation type="journal article" date="2015" name="Nature">
        <title>Complex archaea that bridge the gap between prokaryotes and eukaryotes.</title>
        <authorList>
            <person name="Spang A."/>
            <person name="Saw J.H."/>
            <person name="Jorgensen S.L."/>
            <person name="Zaremba-Niedzwiedzka K."/>
            <person name="Martijn J."/>
            <person name="Lind A.E."/>
            <person name="van Eijk R."/>
            <person name="Schleper C."/>
            <person name="Guy L."/>
            <person name="Ettema T.J."/>
        </authorList>
    </citation>
    <scope>NUCLEOTIDE SEQUENCE</scope>
</reference>
<accession>A0A0F9PPP8</accession>
<sequence>MTTTTEFRVVCSRFGTRDHSGHVSVKTGNDAEKRAVQAVIDANHHAETVVGSDHFYRQEAPYRIQTREVSEWEDSDVQ</sequence>
<name>A0A0F9PPP8_9ZZZZ</name>
<dbReference type="EMBL" id="LAZR01002711">
    <property type="protein sequence ID" value="KKN26547.1"/>
    <property type="molecule type" value="Genomic_DNA"/>
</dbReference>